<keyword evidence="3" id="KW-1185">Reference proteome</keyword>
<proteinExistence type="predicted"/>
<dbReference type="Proteomes" id="UP000037931">
    <property type="component" value="Unassembled WGS sequence"/>
</dbReference>
<dbReference type="AlphaFoldDB" id="A0A0M9GDJ2"/>
<feature type="transmembrane region" description="Helical" evidence="1">
    <location>
        <begin position="58"/>
        <end position="83"/>
    </location>
</feature>
<name>A0A0M9GDJ2_9PSED</name>
<keyword evidence="1" id="KW-0472">Membrane</keyword>
<dbReference type="RefSeq" id="WP_054058032.1">
    <property type="nucleotide sequence ID" value="NZ_JSYZ01000020.1"/>
</dbReference>
<organism evidence="2 3">
    <name type="scientific">Pseudomonas asplenii</name>
    <dbReference type="NCBI Taxonomy" id="53407"/>
    <lineage>
        <taxon>Bacteria</taxon>
        <taxon>Pseudomonadati</taxon>
        <taxon>Pseudomonadota</taxon>
        <taxon>Gammaproteobacteria</taxon>
        <taxon>Pseudomonadales</taxon>
        <taxon>Pseudomonadaceae</taxon>
        <taxon>Pseudomonas</taxon>
    </lineage>
</organism>
<comment type="caution">
    <text evidence="2">The sequence shown here is derived from an EMBL/GenBank/DDBJ whole genome shotgun (WGS) entry which is preliminary data.</text>
</comment>
<protein>
    <submittedName>
        <fullName evidence="2">Uncharacterized protein</fullName>
    </submittedName>
</protein>
<gene>
    <name evidence="2" type="ORF">PF66_05122</name>
</gene>
<keyword evidence="1" id="KW-1133">Transmembrane helix</keyword>
<evidence type="ECO:0000256" key="1">
    <source>
        <dbReference type="SAM" id="Phobius"/>
    </source>
</evidence>
<sequence length="127" mass="14038">MGINGVCAHCNGTFPLSAWHLNAIAIKESFACRCCNRPLQLDCPQQFKRFKALDALSVLKASMVVLIGASLLVALVCEWIGLISLMEQLNFSLLALLLYFATLRYAHARQRMTLILQPALRPDSSTS</sequence>
<evidence type="ECO:0000313" key="2">
    <source>
        <dbReference type="EMBL" id="KPA88352.1"/>
    </source>
</evidence>
<keyword evidence="1" id="KW-0812">Transmembrane</keyword>
<dbReference type="EMBL" id="JSYZ01000020">
    <property type="protein sequence ID" value="KPA88352.1"/>
    <property type="molecule type" value="Genomic_DNA"/>
</dbReference>
<dbReference type="OrthoDB" id="7028120at2"/>
<evidence type="ECO:0000313" key="3">
    <source>
        <dbReference type="Proteomes" id="UP000037931"/>
    </source>
</evidence>
<accession>A0A0M9GDJ2</accession>
<reference evidence="2 3" key="1">
    <citation type="journal article" date="2015" name="PLoS ONE">
        <title>Rice-Infecting Pseudomonas Genomes Are Highly Accessorized and Harbor Multiple Putative Virulence Mechanisms to Cause Sheath Brown Rot.</title>
        <authorList>
            <person name="Quibod I.L."/>
            <person name="Grande G."/>
            <person name="Oreiro E.G."/>
            <person name="Borja F.N."/>
            <person name="Dossa G.S."/>
            <person name="Mauleon R."/>
            <person name="Cruz C.V."/>
            <person name="Oliva R."/>
        </authorList>
    </citation>
    <scope>NUCLEOTIDE SEQUENCE [LARGE SCALE GENOMIC DNA]</scope>
    <source>
        <strain evidence="2 3">IRRI 6609</strain>
    </source>
</reference>
<feature type="transmembrane region" description="Helical" evidence="1">
    <location>
        <begin position="89"/>
        <end position="106"/>
    </location>
</feature>